<proteinExistence type="predicted"/>
<dbReference type="PANTHER" id="PTHR35007:SF4">
    <property type="entry name" value="CONSERVED TRANSMEMBRANE PROTEIN-RELATED"/>
    <property type="match status" value="1"/>
</dbReference>
<feature type="transmembrane region" description="Helical" evidence="1">
    <location>
        <begin position="52"/>
        <end position="74"/>
    </location>
</feature>
<dbReference type="Proteomes" id="UP001172738">
    <property type="component" value="Unassembled WGS sequence"/>
</dbReference>
<dbReference type="RefSeq" id="WP_301126409.1">
    <property type="nucleotide sequence ID" value="NZ_JAUHPV010000002.1"/>
</dbReference>
<keyword evidence="1" id="KW-0472">Membrane</keyword>
<comment type="caution">
    <text evidence="2">The sequence shown here is derived from an EMBL/GenBank/DDBJ whole genome shotgun (WGS) entry which is preliminary data.</text>
</comment>
<reference evidence="2" key="1">
    <citation type="submission" date="2023-06" db="EMBL/GenBank/DDBJ databases">
        <title>SYSU T00b26.</title>
        <authorList>
            <person name="Gao L."/>
            <person name="Fang B.-Z."/>
            <person name="Li W.-J."/>
        </authorList>
    </citation>
    <scope>NUCLEOTIDE SEQUENCE</scope>
    <source>
        <strain evidence="2">SYSU T00b26</strain>
    </source>
</reference>
<organism evidence="2 3">
    <name type="scientific">Demequina zhanjiangensis</name>
    <dbReference type="NCBI Taxonomy" id="3051659"/>
    <lineage>
        <taxon>Bacteria</taxon>
        <taxon>Bacillati</taxon>
        <taxon>Actinomycetota</taxon>
        <taxon>Actinomycetes</taxon>
        <taxon>Micrococcales</taxon>
        <taxon>Demequinaceae</taxon>
        <taxon>Demequina</taxon>
    </lineage>
</organism>
<evidence type="ECO:0008006" key="4">
    <source>
        <dbReference type="Google" id="ProtNLM"/>
    </source>
</evidence>
<dbReference type="EMBL" id="JAUHPV010000002">
    <property type="protein sequence ID" value="MDN4472106.1"/>
    <property type="molecule type" value="Genomic_DNA"/>
</dbReference>
<keyword evidence="1" id="KW-1133">Transmembrane helix</keyword>
<sequence>MEALAGRLADTEDAEARAEAGAAGARLSARILGWLPAVGVVFAAAIDTRAVGWLVTSPLGGTCLVAGLLLTLAGRRWLARMVRRATASPPAEEAAVPFAMLLTEVAVASGLDVRGALQGVGGALESLAPENAEALVEAASRLREGEGWDAAWEGAPPRLGPLKEALRWCWVAGGAPGPALAAARLALERAEASRREAKVAELGVRVALPLSLCLLPAFVMIGVVPMLAAVASGVGVGVGVG</sequence>
<keyword evidence="3" id="KW-1185">Reference proteome</keyword>
<dbReference type="PANTHER" id="PTHR35007">
    <property type="entry name" value="INTEGRAL MEMBRANE PROTEIN-RELATED"/>
    <property type="match status" value="1"/>
</dbReference>
<evidence type="ECO:0000256" key="1">
    <source>
        <dbReference type="SAM" id="Phobius"/>
    </source>
</evidence>
<feature type="transmembrane region" description="Helical" evidence="1">
    <location>
        <begin position="202"/>
        <end position="228"/>
    </location>
</feature>
<protein>
    <recommendedName>
        <fullName evidence="4">Type II secretion system (T2SS), protein F</fullName>
    </recommendedName>
</protein>
<name>A0ABT8FYY4_9MICO</name>
<feature type="transmembrane region" description="Helical" evidence="1">
    <location>
        <begin position="27"/>
        <end position="46"/>
    </location>
</feature>
<accession>A0ABT8FYY4</accession>
<gene>
    <name evidence="2" type="ORF">QQX04_03750</name>
</gene>
<evidence type="ECO:0000313" key="3">
    <source>
        <dbReference type="Proteomes" id="UP001172738"/>
    </source>
</evidence>
<keyword evidence="1" id="KW-0812">Transmembrane</keyword>
<evidence type="ECO:0000313" key="2">
    <source>
        <dbReference type="EMBL" id="MDN4472106.1"/>
    </source>
</evidence>